<dbReference type="PANTHER" id="PTHR33487:SF1">
    <property type="entry name" value="CILIA- AND FLAGELLA-ASSOCIATED PROTEIN 54"/>
    <property type="match status" value="1"/>
</dbReference>
<keyword evidence="3" id="KW-1185">Reference proteome</keyword>
<feature type="compositionally biased region" description="Basic residues" evidence="1">
    <location>
        <begin position="1262"/>
        <end position="1271"/>
    </location>
</feature>
<proteinExistence type="predicted"/>
<feature type="region of interest" description="Disordered" evidence="1">
    <location>
        <begin position="2926"/>
        <end position="2952"/>
    </location>
</feature>
<organism evidence="2 3">
    <name type="scientific">Trichoplax adhaerens</name>
    <name type="common">Trichoplax reptans</name>
    <dbReference type="NCBI Taxonomy" id="10228"/>
    <lineage>
        <taxon>Eukaryota</taxon>
        <taxon>Metazoa</taxon>
        <taxon>Placozoa</taxon>
        <taxon>Uniplacotomia</taxon>
        <taxon>Trichoplacea</taxon>
        <taxon>Trichoplacidae</taxon>
        <taxon>Trichoplax</taxon>
    </lineage>
</organism>
<feature type="compositionally biased region" description="Basic and acidic residues" evidence="1">
    <location>
        <begin position="695"/>
        <end position="707"/>
    </location>
</feature>
<feature type="compositionally biased region" description="Basic and acidic residues" evidence="1">
    <location>
        <begin position="2931"/>
        <end position="2952"/>
    </location>
</feature>
<feature type="compositionally biased region" description="Polar residues" evidence="1">
    <location>
        <begin position="709"/>
        <end position="719"/>
    </location>
</feature>
<dbReference type="eggNOG" id="ENOG502QVDY">
    <property type="taxonomic scope" value="Eukaryota"/>
</dbReference>
<dbReference type="Pfam" id="PF14858">
    <property type="entry name" value="CFAP54_N"/>
    <property type="match status" value="2"/>
</dbReference>
<protein>
    <submittedName>
        <fullName evidence="2">Uncharacterized protein</fullName>
    </submittedName>
</protein>
<accession>B3RIL8</accession>
<sequence length="3408" mass="385496">MAVHATKIAIKKAKLQNAAFYGDVSNHNPVLLAFEQELECFLKFFRPTTYDDSITKQANNIQSRRYSALFKIWNNYENRLPRNLFYERLLDVGDFLLKEKQYQMAFSLCYSRYLKLHHNAELFAKRGISKINDLIQLEQMSALGVSISNDQIFKEALMKMNLMIFRRICIDSRRKSKGQLRPRLKQNLSDIKNQAWPRTLTERLINDTFIGSSAHFLAVLEGLQYHSHRRTLHIGSVSFDADEFEVYNELFYAGLELLYHSRDRVAININVIDHKDDSRRVSQIDLAIKGGNGVTLIAATRFVKAAFSFEHWDTFNTLCDPILSFLKDRKDYHSLADYKILQLMISYRNIIFSQTHTAKAENSANQEEGTMPFEALNDQDAKQDRSISGIPPNKHSCLLDDLLRFADVIESCLEIPYQEALKIHDSEVIADAALMLRSHCKSHFNRVVSPTYDNCRHIINDDNSIKWIRLLEVSNRIMNVSNATLIDPIGAGETALRLALLLECVAEMPSAGMVVGYQTVITSGKNSDRSTTGYQTSSSAALGNIRVNSNTAPTVTLREANKSSKISYNGDIRTDRENLGSSSALSNRHNDSFIRGSQNKYENSVQFEGSMIRNPIKPTLVVEDADIENEANRESVTELSNLLDDVSSYPLSFDPTSAYYCLIKAGNVLENVLQEIDKSADTYIAAASRMSDNGNEAKRQHNEKESHVINGNKNKNTLHSSKDNAPPLDKTATQYDTILSLQAEISFVLLRILLKLSRIQIDVTRKTKAKIRRPCNTTPVKEEINMPSYSEEDIKKKYGSNTFTKALFLMQLVGLNHETGATLSEYERQTLEHSYELLSQLQKNEANTVISSKYQEKTVEGTVPPTPQLLHRSGQTMIFKPAPFVPSDGSKIAYYCLFGRNASGSNVKARLGDYQLSGTGILIPADKNSCEIQVTDLTPNDRYTFAFAAYTIDGTLIGNNVGISTRPIVASSPAQVMMGYALLCQVAYQVGAYAIAKSCATILWENFVEDIPTKPSQFYIERISEEVVVRLRRLKKLKVINCSHILLRQFFQTIFIDSDCHIREKSLYCNTLCDDGPLYPGQIARTRECEHMVIAFEIAGWLNDSILMIQVLVQCYGLLAPFIQLQVPSFAVIRILLRCHCVMHELPPATFRRRNPTTTDSLHRMVASIDYFVALCLRVTRQKKLADSINEATKKLLSIDSTPETQPTDNDHEETINLNESANVATASQIIDNKSIASLSKVVDGRTLYPAGGSLSHNTLYKSKKKKKKQRSGKEKESDPYPNEKPNDELKALEALMVHMNSSKMHGREELTGAEDESVLYAYIQNLPAPLAYREVTKFRRRARFLEFFVHIVVKASQEGHAELILEWSTETFHWLQRRNEMILVKNTNVLRQNAGGGNEDSKRYGAAVIEYSHHQQQDSTISQKYLRSNFVDDKPDSARQQNDYYGRTAVRPSHLRRHERSTSRTKERRERNDDEMAAIQILKNILPDFWRAACRRRRLRQVSSEEMAWRSQLNIQLGLCNFTILINRLEAWRKLTDFDFALLNNIIDYDWLGLLNIGKVLIEWDGNPLRWFIDENDHEVNSDDNTDKSDKHDDRPATVAATREPEIINNLQPSPEKNLNGRSEVTNSAPIAKKYQRGQRIVDEAENEMYTQQSLDLVKKIFTCFSRAITLAHRGRHWILLQNAARSMWNCINSIYQHCLAYYCVYGNEFSPELPNGSTPLHFDSVRNILWRHCYRLADNILDMIEQIQGEEKELSSRRMMRLDIVDTDHLTGYFGELKNETGGSGLFFESPLDDGTKLDLRWVSKVILTSIQHIYLEGRWEHLADLCIRFNNITGNKYANIIVPLQVVAQRRIAARILANHGQLPDSYRTTIKTMYNSSKNVNSNTVNQSTPPTRSSDMTFDRINVYENSNDALKVTNISLDVGRSLGVLRQYLNSASYTARCVQHCRQLLLRYVAGRIRSRNGHNTPYSDGSENTFHDQEQVIDSPKDIYNEKFKSMPSLHCVPLKETQFNVVLSAYQKTIELLQHQKDNGLIAQMMQELGNLMFHAGDIKMALKWWSGSLDALLKKPDALANWRGIFRDKAESRHHYIALDRCGIWGCLKVGIIAADIAQFIHSTDLGIRLDCCLLAATLFKGLFATSLPHPSADTDYAFYEIGDHISPELLSGIDLFSDYFRCDGSSLLGALRYVAYELTRSNYQLRAFPVLILYQYLATYICRDAKAAVEARILRIIALTDLGYYTEALLVLGQTLNGEKVPKIEDSHFRQPESTATLLRFVSARPLTDEKNYKIISQLLEKPISSGLSTLYGTYLTNKLRLAQAHLAVGIAKSITVIPAQHSSGDSDFYISGRESKTKHRRQSSLFKSSAVAFTRNIQSVLFRKQDEILHKVPLNKARSNSLAVKTSKTNTDTKHGPIPKLEIIRHNIVRNAEKLLVQIYEEVMESAKQALKSELNVNNIEISLVLKNLSALELDALTQVYLLFADIALLRNQSLVSAQLTFDCLKLIQESVILSDEDYGGSQVYSSLSSGMYAKSNRARKSFEDYFRMSHLDMRLWLKCRLCLVVALNESFGTYNKNSVDQLFGDCKYHIEEGITEAQAFNEHEAAIQFATQGIIFDLKQGKDSKLIQQELEDVIKVAQNLQDTSINTQLFYTLALAQQTDLSGMQKNYYTLNNLKARFKEYQVVHEILLNQLMNLGIPIHRHKTESHFSSPFSPLPNIYLPQLLHLAQIKLRIGHIMAQIVAVEAMEKDIKPSYNAWLPVASILTTALEILRVCTHRTPNVEAEILLSLGQVQRQLYNLHKMDGQIVASTFVDAIKVSYMANHDHTLIRQAYLEMALVYLKRTDDELGEEFENSDNAELAQSNVAGTLTDKGQPLTSIYADTDRISAQSQSTHQKDTRYGIRTKGRGKLTRDQIRAANLLHQLPTKAQSESTDVRIKQQKKENDIKLKEEQEKQTQRSAEVYAAWSSIRAASLSASARHYLSSLSSNISSLSSSRIPVDAYATIPDFALLDLLGDKILNRDLVCDNESNYLNWSQILTYYTCLQRECFNASTVTVVESQPIPADSDLGVQEELGINIHDSHLSYIGEQSRIRVAVIRTPIFLNKSAAKVASMHTFLLNTLMLYKDNCCSVYPPMMLDLSPTSPSNNSITTAITYKIPGSMSLNKENKSVIANGQLLQGLSITSSTSLSATVKQEASDSKFTISGSNLVTRESNASVASDNEICFQWYRPPIQRINYQLNGNLENKSNVLDKPCIILLYAINMKSIPASDPVQGAKNVHCGQIVIPYSDVVVIHNGLIELKHAVEAIISSKLPKSPDQQSSPGRRRRSLKQLAGIVTNQESIKAQLKQCQLEIIRLLTYYSNESDMLLSDIDISCISGLESLFNPNRGHIYTGGELFTWLSALLKSPISE</sequence>
<dbReference type="Proteomes" id="UP000009022">
    <property type="component" value="Unassembled WGS sequence"/>
</dbReference>
<evidence type="ECO:0000313" key="2">
    <source>
        <dbReference type="EMBL" id="EDV29741.1"/>
    </source>
</evidence>
<dbReference type="GO" id="GO:0060271">
    <property type="term" value="P:cilium assembly"/>
    <property type="evidence" value="ECO:0000318"/>
    <property type="project" value="GO_Central"/>
</dbReference>
<gene>
    <name evidence="2" type="ORF">TRIADDRAFT_52451</name>
</gene>
<dbReference type="KEGG" id="tad:TRIADDRAFT_52451"/>
<feature type="compositionally biased region" description="Basic and acidic residues" evidence="1">
    <location>
        <begin position="1461"/>
        <end position="1473"/>
    </location>
</feature>
<dbReference type="CTD" id="6750157"/>
<feature type="region of interest" description="Disordered" evidence="1">
    <location>
        <begin position="1259"/>
        <end position="1287"/>
    </location>
</feature>
<dbReference type="STRING" id="10228.B3RIL8"/>
<dbReference type="PhylomeDB" id="B3RIL8"/>
<feature type="region of interest" description="Disordered" evidence="1">
    <location>
        <begin position="1581"/>
        <end position="1600"/>
    </location>
</feature>
<dbReference type="OrthoDB" id="2104158at2759"/>
<dbReference type="PANTHER" id="PTHR33487">
    <property type="entry name" value="CILIA- AND FLAGELLA-ASSOCIATED PROTEIN 54"/>
    <property type="match status" value="1"/>
</dbReference>
<evidence type="ECO:0000313" key="3">
    <source>
        <dbReference type="Proteomes" id="UP000009022"/>
    </source>
</evidence>
<evidence type="ECO:0000256" key="1">
    <source>
        <dbReference type="SAM" id="MobiDB-lite"/>
    </source>
</evidence>
<name>B3RIL8_TRIAD</name>
<feature type="region of interest" description="Disordered" evidence="1">
    <location>
        <begin position="1433"/>
        <end position="1473"/>
    </location>
</feature>
<dbReference type="HOGENOM" id="CLU_000333_0_0_1"/>
<dbReference type="OMA" id="YHANDIR"/>
<feature type="region of interest" description="Disordered" evidence="1">
    <location>
        <begin position="1882"/>
        <end position="1901"/>
    </location>
</feature>
<dbReference type="GeneID" id="6750157"/>
<feature type="compositionally biased region" description="Low complexity" evidence="1">
    <location>
        <begin position="1882"/>
        <end position="1893"/>
    </location>
</feature>
<dbReference type="EMBL" id="DS985241">
    <property type="protein sequence ID" value="EDV29741.1"/>
    <property type="molecule type" value="Genomic_DNA"/>
</dbReference>
<reference evidence="2 3" key="1">
    <citation type="journal article" date="2008" name="Nature">
        <title>The Trichoplax genome and the nature of placozoans.</title>
        <authorList>
            <person name="Srivastava M."/>
            <person name="Begovic E."/>
            <person name="Chapman J."/>
            <person name="Putnam N.H."/>
            <person name="Hellsten U."/>
            <person name="Kawashima T."/>
            <person name="Kuo A."/>
            <person name="Mitros T."/>
            <person name="Salamov A."/>
            <person name="Carpenter M.L."/>
            <person name="Signorovitch A.Y."/>
            <person name="Moreno M.A."/>
            <person name="Kamm K."/>
            <person name="Grimwood J."/>
            <person name="Schmutz J."/>
            <person name="Shapiro H."/>
            <person name="Grigoriev I.V."/>
            <person name="Buss L.W."/>
            <person name="Schierwater B."/>
            <person name="Dellaporta S.L."/>
            <person name="Rokhsar D.S."/>
        </authorList>
    </citation>
    <scope>NUCLEOTIDE SEQUENCE [LARGE SCALE GENOMIC DNA]</scope>
    <source>
        <strain evidence="2 3">Grell-BS-1999</strain>
    </source>
</reference>
<feature type="compositionally biased region" description="Basic and acidic residues" evidence="1">
    <location>
        <begin position="1581"/>
        <end position="1597"/>
    </location>
</feature>
<dbReference type="InterPro" id="IPR027912">
    <property type="entry name" value="CFAP54"/>
</dbReference>
<feature type="region of interest" description="Disordered" evidence="1">
    <location>
        <begin position="692"/>
        <end position="729"/>
    </location>
</feature>
<dbReference type="RefSeq" id="XP_002108943.1">
    <property type="nucleotide sequence ID" value="XM_002108907.1"/>
</dbReference>
<dbReference type="InParanoid" id="B3RIL8"/>